<keyword evidence="9" id="KW-0472">Membrane</keyword>
<feature type="transmembrane region" description="Helical" evidence="9">
    <location>
        <begin position="48"/>
        <end position="66"/>
    </location>
</feature>
<dbReference type="CDD" id="cd16917">
    <property type="entry name" value="HATPase_UhpB-NarQ-NarX-like"/>
    <property type="match status" value="1"/>
</dbReference>
<evidence type="ECO:0000256" key="9">
    <source>
        <dbReference type="SAM" id="Phobius"/>
    </source>
</evidence>
<dbReference type="GO" id="GO:0005524">
    <property type="term" value="F:ATP binding"/>
    <property type="evidence" value="ECO:0007669"/>
    <property type="project" value="UniProtKB-KW"/>
</dbReference>
<accession>A0A6G7XFG6</accession>
<feature type="transmembrane region" description="Helical" evidence="9">
    <location>
        <begin position="118"/>
        <end position="138"/>
    </location>
</feature>
<dbReference type="GO" id="GO:0046983">
    <property type="term" value="F:protein dimerization activity"/>
    <property type="evidence" value="ECO:0007669"/>
    <property type="project" value="InterPro"/>
</dbReference>
<evidence type="ECO:0000256" key="1">
    <source>
        <dbReference type="ARBA" id="ARBA00000085"/>
    </source>
</evidence>
<dbReference type="PANTHER" id="PTHR24421">
    <property type="entry name" value="NITRATE/NITRITE SENSOR PROTEIN NARX-RELATED"/>
    <property type="match status" value="1"/>
</dbReference>
<keyword evidence="8" id="KW-0902">Two-component regulatory system</keyword>
<protein>
    <recommendedName>
        <fullName evidence="2">histidine kinase</fullName>
        <ecNumber evidence="2">2.7.13.3</ecNumber>
    </recommendedName>
</protein>
<evidence type="ECO:0000256" key="6">
    <source>
        <dbReference type="ARBA" id="ARBA00022777"/>
    </source>
</evidence>
<reference evidence="12 13" key="1">
    <citation type="submission" date="2020-03" db="EMBL/GenBank/DDBJ databases">
        <title>Leucobacter sp. nov., isolated from beetles.</title>
        <authorList>
            <person name="Hyun D.-W."/>
            <person name="Bae J.-W."/>
        </authorList>
    </citation>
    <scope>NUCLEOTIDE SEQUENCE [LARGE SCALE GENOMIC DNA]</scope>
    <source>
        <strain evidence="12 13">HDW9C</strain>
    </source>
</reference>
<feature type="domain" description="Histidine kinase/HSP90-like ATPase" evidence="10">
    <location>
        <begin position="310"/>
        <end position="403"/>
    </location>
</feature>
<dbReference type="Gene3D" id="1.20.5.1930">
    <property type="match status" value="1"/>
</dbReference>
<evidence type="ECO:0000256" key="5">
    <source>
        <dbReference type="ARBA" id="ARBA00022741"/>
    </source>
</evidence>
<dbReference type="Proteomes" id="UP000502677">
    <property type="component" value="Chromosome"/>
</dbReference>
<evidence type="ECO:0000256" key="2">
    <source>
        <dbReference type="ARBA" id="ARBA00012438"/>
    </source>
</evidence>
<dbReference type="InterPro" id="IPR050482">
    <property type="entry name" value="Sensor_HK_TwoCompSys"/>
</dbReference>
<evidence type="ECO:0000256" key="7">
    <source>
        <dbReference type="ARBA" id="ARBA00022840"/>
    </source>
</evidence>
<name>A0A6G7XFG6_9MICO</name>
<dbReference type="EC" id="2.7.13.3" evidence="2"/>
<dbReference type="EMBL" id="CP049863">
    <property type="protein sequence ID" value="QIK63293.1"/>
    <property type="molecule type" value="Genomic_DNA"/>
</dbReference>
<dbReference type="Gene3D" id="3.30.565.10">
    <property type="entry name" value="Histidine kinase-like ATPase, C-terminal domain"/>
    <property type="match status" value="1"/>
</dbReference>
<comment type="catalytic activity">
    <reaction evidence="1">
        <text>ATP + protein L-histidine = ADP + protein N-phospho-L-histidine.</text>
        <dbReference type="EC" id="2.7.13.3"/>
    </reaction>
</comment>
<evidence type="ECO:0000256" key="8">
    <source>
        <dbReference type="ARBA" id="ARBA00023012"/>
    </source>
</evidence>
<keyword evidence="13" id="KW-1185">Reference proteome</keyword>
<proteinExistence type="predicted"/>
<feature type="transmembrane region" description="Helical" evidence="9">
    <location>
        <begin position="23"/>
        <end position="41"/>
    </location>
</feature>
<dbReference type="KEGG" id="lvi:G7068_08840"/>
<evidence type="ECO:0000313" key="13">
    <source>
        <dbReference type="Proteomes" id="UP000502677"/>
    </source>
</evidence>
<evidence type="ECO:0000259" key="11">
    <source>
        <dbReference type="Pfam" id="PF07730"/>
    </source>
</evidence>
<feature type="domain" description="Signal transduction histidine kinase subgroup 3 dimerisation and phosphoacceptor" evidence="11">
    <location>
        <begin position="194"/>
        <end position="260"/>
    </location>
</feature>
<gene>
    <name evidence="12" type="ORF">G7068_08840</name>
</gene>
<dbReference type="GO" id="GO:0016020">
    <property type="term" value="C:membrane"/>
    <property type="evidence" value="ECO:0007669"/>
    <property type="project" value="InterPro"/>
</dbReference>
<dbReference type="Pfam" id="PF07730">
    <property type="entry name" value="HisKA_3"/>
    <property type="match status" value="1"/>
</dbReference>
<dbReference type="InterPro" id="IPR011712">
    <property type="entry name" value="Sig_transdc_His_kin_sub3_dim/P"/>
</dbReference>
<dbReference type="InterPro" id="IPR036890">
    <property type="entry name" value="HATPase_C_sf"/>
</dbReference>
<evidence type="ECO:0000256" key="3">
    <source>
        <dbReference type="ARBA" id="ARBA00022553"/>
    </source>
</evidence>
<keyword evidence="4" id="KW-0808">Transferase</keyword>
<dbReference type="Pfam" id="PF02518">
    <property type="entry name" value="HATPase_c"/>
    <property type="match status" value="1"/>
</dbReference>
<dbReference type="RefSeq" id="WP_166291235.1">
    <property type="nucleotide sequence ID" value="NZ_CP049863.1"/>
</dbReference>
<dbReference type="SUPFAM" id="SSF55874">
    <property type="entry name" value="ATPase domain of HSP90 chaperone/DNA topoisomerase II/histidine kinase"/>
    <property type="match status" value="1"/>
</dbReference>
<organism evidence="12 13">
    <name type="scientific">Leucobacter viscericola</name>
    <dbReference type="NCBI Taxonomy" id="2714935"/>
    <lineage>
        <taxon>Bacteria</taxon>
        <taxon>Bacillati</taxon>
        <taxon>Actinomycetota</taxon>
        <taxon>Actinomycetes</taxon>
        <taxon>Micrococcales</taxon>
        <taxon>Microbacteriaceae</taxon>
        <taxon>Leucobacter</taxon>
    </lineage>
</organism>
<keyword evidence="7" id="KW-0067">ATP-binding</keyword>
<dbReference type="GO" id="GO:0000155">
    <property type="term" value="F:phosphorelay sensor kinase activity"/>
    <property type="evidence" value="ECO:0007669"/>
    <property type="project" value="InterPro"/>
</dbReference>
<keyword evidence="5" id="KW-0547">Nucleotide-binding</keyword>
<feature type="transmembrane region" description="Helical" evidence="9">
    <location>
        <begin position="78"/>
        <end position="106"/>
    </location>
</feature>
<evidence type="ECO:0000259" key="10">
    <source>
        <dbReference type="Pfam" id="PF02518"/>
    </source>
</evidence>
<dbReference type="PANTHER" id="PTHR24421:SF10">
    <property type="entry name" value="NITRATE_NITRITE SENSOR PROTEIN NARQ"/>
    <property type="match status" value="1"/>
</dbReference>
<keyword evidence="3" id="KW-0597">Phosphoprotein</keyword>
<keyword evidence="9" id="KW-0812">Transmembrane</keyword>
<evidence type="ECO:0000256" key="4">
    <source>
        <dbReference type="ARBA" id="ARBA00022679"/>
    </source>
</evidence>
<keyword evidence="9" id="KW-1133">Transmembrane helix</keyword>
<dbReference type="InterPro" id="IPR003594">
    <property type="entry name" value="HATPase_dom"/>
</dbReference>
<evidence type="ECO:0000313" key="12">
    <source>
        <dbReference type="EMBL" id="QIK63293.1"/>
    </source>
</evidence>
<keyword evidence="6 12" id="KW-0418">Kinase</keyword>
<dbReference type="AlphaFoldDB" id="A0A6G7XFG6"/>
<sequence>MGAQPETAVEMPPRGVLGLRPPPPVVIDIFLAFLIIAMTYAPVPGDHYVRPTTLTLVFAGVTIVLLPLRRHFPRTALALAVACFTIVALTGVMSSGLIMAVAIMVFGYVNHSTRRRGILVAVGIVVFVIVLSIPLAIIDGFSPRVVQFALTIAVAVAAGDATRSRRQFIEAITERARRAEETREAEARRRVSEERLRIARDLHDVVAHQIAVISLNAGVATSSVDAAPELAKTSLATIREASRSVLSEIGDLMAMLRSDDDGSATASTAPQHDLGQLDQLITQFTGSGLDITLRCEGDLTRVGSAASTVAYRVIQEALTNAHKHGADHRAHLLVVVEESELRIIVTNPFDAADPDPALPTLPTPNGAGLGLIGVRERVASVRGQVEAGPAPGGWRVAARIPLSKEPLT</sequence>